<organism evidence="2 3">
    <name type="scientific">Diploptera punctata</name>
    <name type="common">Pacific beetle cockroach</name>
    <dbReference type="NCBI Taxonomy" id="6984"/>
    <lineage>
        <taxon>Eukaryota</taxon>
        <taxon>Metazoa</taxon>
        <taxon>Ecdysozoa</taxon>
        <taxon>Arthropoda</taxon>
        <taxon>Hexapoda</taxon>
        <taxon>Insecta</taxon>
        <taxon>Pterygota</taxon>
        <taxon>Neoptera</taxon>
        <taxon>Polyneoptera</taxon>
        <taxon>Dictyoptera</taxon>
        <taxon>Blattodea</taxon>
        <taxon>Blaberoidea</taxon>
        <taxon>Blaberidae</taxon>
        <taxon>Diplopterinae</taxon>
        <taxon>Diploptera</taxon>
    </lineage>
</organism>
<reference evidence="2" key="1">
    <citation type="journal article" date="2023" name="IScience">
        <title>Live-bearing cockroach genome reveals convergent evolutionary mechanisms linked to viviparity in insects and beyond.</title>
        <authorList>
            <person name="Fouks B."/>
            <person name="Harrison M.C."/>
            <person name="Mikhailova A.A."/>
            <person name="Marchal E."/>
            <person name="English S."/>
            <person name="Carruthers M."/>
            <person name="Jennings E.C."/>
            <person name="Chiamaka E.L."/>
            <person name="Frigard R.A."/>
            <person name="Pippel M."/>
            <person name="Attardo G.M."/>
            <person name="Benoit J.B."/>
            <person name="Bornberg-Bauer E."/>
            <person name="Tobe S.S."/>
        </authorList>
    </citation>
    <scope>NUCLEOTIDE SEQUENCE</scope>
    <source>
        <strain evidence="2">Stay&amp;Tobe</strain>
    </source>
</reference>
<dbReference type="EMBL" id="JASPKZ010007747">
    <property type="protein sequence ID" value="KAJ9582756.1"/>
    <property type="molecule type" value="Genomic_DNA"/>
</dbReference>
<protein>
    <recommendedName>
        <fullName evidence="1">CHK kinase-like domain-containing protein</fullName>
    </recommendedName>
</protein>
<evidence type="ECO:0000313" key="2">
    <source>
        <dbReference type="EMBL" id="KAJ9582756.1"/>
    </source>
</evidence>
<keyword evidence="3" id="KW-1185">Reference proteome</keyword>
<dbReference type="SMART" id="SM00587">
    <property type="entry name" value="CHK"/>
    <property type="match status" value="1"/>
</dbReference>
<dbReference type="PANTHER" id="PTHR11012">
    <property type="entry name" value="PROTEIN KINASE-LIKE DOMAIN-CONTAINING"/>
    <property type="match status" value="1"/>
</dbReference>
<accession>A0AAD7ZLV9</accession>
<dbReference type="Gene3D" id="3.90.1200.10">
    <property type="match status" value="1"/>
</dbReference>
<feature type="domain" description="CHK kinase-like" evidence="1">
    <location>
        <begin position="131"/>
        <end position="325"/>
    </location>
</feature>
<gene>
    <name evidence="2" type="ORF">L9F63_022901</name>
</gene>
<dbReference type="InterPro" id="IPR004119">
    <property type="entry name" value="EcKL"/>
</dbReference>
<evidence type="ECO:0000313" key="3">
    <source>
        <dbReference type="Proteomes" id="UP001233999"/>
    </source>
</evidence>
<reference evidence="2" key="2">
    <citation type="submission" date="2023-05" db="EMBL/GenBank/DDBJ databases">
        <authorList>
            <person name="Fouks B."/>
        </authorList>
    </citation>
    <scope>NUCLEOTIDE SEQUENCE</scope>
    <source>
        <strain evidence="2">Stay&amp;Tobe</strain>
        <tissue evidence="2">Testes</tissue>
    </source>
</reference>
<proteinExistence type="predicted"/>
<sequence>MNENPLPDWLNNEFLEKALNSSNESNLKVISSEITNATAPGDNYGSHIYRATINISRNGLQEKLSVIIKAEVFNPELKKVMSELNAFEREINAFTVAIPQLQNLLQEKAVTNYQPYAAKCYYTSKDTPIMLVLEDLKEAGFRLANPSQVLDTKHCLLVVNTLATYHAASAVLNNRTSHKLEQVFEKGLYNTLSQEMFDLFFKPMLTELISIAQDWPECQGDIINKLRLIEENLRECLKASTQINETDFGVFAHLDVWVNNLMFHYSEDTKEVDAIRFVDFQGCQWTSPVLDLLYFINANAALEHVKNPQQIIDEYYRRLKETLAALGCVHLCPSKEYLHQQFDKRCKFGVVLGLVARSGVLMNRSDAETDASKVLKNEMFVKLSEAYKKDARKMLSIFNDRGWL</sequence>
<dbReference type="SUPFAM" id="SSF56112">
    <property type="entry name" value="Protein kinase-like (PK-like)"/>
    <property type="match status" value="1"/>
</dbReference>
<dbReference type="AlphaFoldDB" id="A0AAD7ZLV9"/>
<name>A0AAD7ZLV9_DIPPU</name>
<dbReference type="PANTHER" id="PTHR11012:SF56">
    <property type="entry name" value="CHK KINASE-LIKE DOMAIN-CONTAINING PROTEIN-RELATED"/>
    <property type="match status" value="1"/>
</dbReference>
<evidence type="ECO:0000259" key="1">
    <source>
        <dbReference type="SMART" id="SM00587"/>
    </source>
</evidence>
<dbReference type="Proteomes" id="UP001233999">
    <property type="component" value="Unassembled WGS sequence"/>
</dbReference>
<dbReference type="InterPro" id="IPR011009">
    <property type="entry name" value="Kinase-like_dom_sf"/>
</dbReference>
<comment type="caution">
    <text evidence="2">The sequence shown here is derived from an EMBL/GenBank/DDBJ whole genome shotgun (WGS) entry which is preliminary data.</text>
</comment>
<dbReference type="InterPro" id="IPR015897">
    <property type="entry name" value="CHK_kinase-like"/>
</dbReference>
<dbReference type="Pfam" id="PF02958">
    <property type="entry name" value="EcKL"/>
    <property type="match status" value="1"/>
</dbReference>